<dbReference type="NCBIfam" id="TIGR04131">
    <property type="entry name" value="Bac_Flav_CTERM"/>
    <property type="match status" value="1"/>
</dbReference>
<accession>L8JMA2</accession>
<dbReference type="AlphaFoldDB" id="L8JMA2"/>
<dbReference type="eggNOG" id="COG3291">
    <property type="taxonomic scope" value="Bacteria"/>
</dbReference>
<gene>
    <name evidence="1" type="ORF">C900_00351</name>
</gene>
<dbReference type="Proteomes" id="UP000011135">
    <property type="component" value="Unassembled WGS sequence"/>
</dbReference>
<name>L8JMA2_9BACT</name>
<dbReference type="InterPro" id="IPR026341">
    <property type="entry name" value="T9SS_type_B"/>
</dbReference>
<reference evidence="1 2" key="1">
    <citation type="submission" date="2012-12" db="EMBL/GenBank/DDBJ databases">
        <title>Genome assembly of Fulvivirga imtechensis AK7.</title>
        <authorList>
            <person name="Nupur N."/>
            <person name="Khatri I."/>
            <person name="Kumar R."/>
            <person name="Subramanian S."/>
            <person name="Pinnaka A."/>
        </authorList>
    </citation>
    <scope>NUCLEOTIDE SEQUENCE [LARGE SCALE GENOMIC DNA]</scope>
    <source>
        <strain evidence="1 2">AK7</strain>
    </source>
</reference>
<dbReference type="Pfam" id="PF22352">
    <property type="entry name" value="K319L-like_PKD"/>
    <property type="match status" value="1"/>
</dbReference>
<dbReference type="STRING" id="1237149.C900_00351"/>
<dbReference type="InterPro" id="IPR035986">
    <property type="entry name" value="PKD_dom_sf"/>
</dbReference>
<dbReference type="GO" id="GO:0016020">
    <property type="term" value="C:membrane"/>
    <property type="evidence" value="ECO:0007669"/>
    <property type="project" value="TreeGrafter"/>
</dbReference>
<dbReference type="Pfam" id="PF13585">
    <property type="entry name" value="CHU_C"/>
    <property type="match status" value="1"/>
</dbReference>
<comment type="caution">
    <text evidence="1">The sequence shown here is derived from an EMBL/GenBank/DDBJ whole genome shotgun (WGS) entry which is preliminary data.</text>
</comment>
<dbReference type="SUPFAM" id="SSF49299">
    <property type="entry name" value="PKD domain"/>
    <property type="match status" value="1"/>
</dbReference>
<evidence type="ECO:0000313" key="1">
    <source>
        <dbReference type="EMBL" id="ELR68517.1"/>
    </source>
</evidence>
<keyword evidence="2" id="KW-1185">Reference proteome</keyword>
<dbReference type="Gene3D" id="2.60.40.10">
    <property type="entry name" value="Immunoglobulins"/>
    <property type="match status" value="2"/>
</dbReference>
<dbReference type="PANTHER" id="PTHR46182">
    <property type="entry name" value="FI19480P1"/>
    <property type="match status" value="1"/>
</dbReference>
<organism evidence="1 2">
    <name type="scientific">Fulvivirga imtechensis AK7</name>
    <dbReference type="NCBI Taxonomy" id="1237149"/>
    <lineage>
        <taxon>Bacteria</taxon>
        <taxon>Pseudomonadati</taxon>
        <taxon>Bacteroidota</taxon>
        <taxon>Cytophagia</taxon>
        <taxon>Cytophagales</taxon>
        <taxon>Fulvivirgaceae</taxon>
        <taxon>Fulvivirga</taxon>
    </lineage>
</organism>
<evidence type="ECO:0000313" key="2">
    <source>
        <dbReference type="Proteomes" id="UP000011135"/>
    </source>
</evidence>
<dbReference type="GO" id="GO:0031410">
    <property type="term" value="C:cytoplasmic vesicle"/>
    <property type="evidence" value="ECO:0007669"/>
    <property type="project" value="TreeGrafter"/>
</dbReference>
<dbReference type="InterPro" id="IPR029865">
    <property type="entry name" value="KIAA0319-like"/>
</dbReference>
<protein>
    <submittedName>
        <fullName evidence="1">Uncharacterized protein</fullName>
    </submittedName>
</protein>
<dbReference type="PATRIC" id="fig|1237149.3.peg.5465"/>
<sequence length="270" mass="29680">MSITSPANNALFSAGQTVAITANASDSDGHVVKVEFFFGSTKLGEDLTSPYRYEWNNVPSGTHTITAQAIDNEGGMAIVQIRIIVSSRNLNPIADAGKNLRISLPADTVILHGAGDDPDGIIVDYQWAQLAGPRAMITEISEKDVKVSGLIAGIYLFELTVTDNDGLKGKDKMTVVVSPSLKRGVAYNYPKYFTPNDDGINDFWVWEDEEALVDSKLTIYNRFGKQVFEGEPYQNNWDGKYNGKPLEEGPYYFVLSNSEKTVNGAIRIIR</sequence>
<dbReference type="InterPro" id="IPR013783">
    <property type="entry name" value="Ig-like_fold"/>
</dbReference>
<dbReference type="PANTHER" id="PTHR46182:SF2">
    <property type="entry name" value="FI19480P1"/>
    <property type="match status" value="1"/>
</dbReference>
<dbReference type="Pfam" id="PF17957">
    <property type="entry name" value="Big_7"/>
    <property type="match status" value="1"/>
</dbReference>
<proteinExistence type="predicted"/>
<dbReference type="EMBL" id="AMZN01000111">
    <property type="protein sequence ID" value="ELR68517.1"/>
    <property type="molecule type" value="Genomic_DNA"/>
</dbReference>